<reference evidence="1 2" key="1">
    <citation type="submission" date="2018-06" db="EMBL/GenBank/DDBJ databases">
        <title>Sphaerisporangium craniellae sp. nov., isolated from a marine sponge in the South China Sea.</title>
        <authorList>
            <person name="Li L."/>
        </authorList>
    </citation>
    <scope>NUCLEOTIDE SEQUENCE [LARGE SCALE GENOMIC DNA]</scope>
    <source>
        <strain evidence="1 2">LHW63015</strain>
    </source>
</reference>
<evidence type="ECO:0000313" key="1">
    <source>
        <dbReference type="EMBL" id="RBQ20145.1"/>
    </source>
</evidence>
<protein>
    <submittedName>
        <fullName evidence="1">Uncharacterized protein</fullName>
    </submittedName>
</protein>
<comment type="caution">
    <text evidence="1">The sequence shown here is derived from an EMBL/GenBank/DDBJ whole genome shotgun (WGS) entry which is preliminary data.</text>
</comment>
<dbReference type="EMBL" id="QMEY01000003">
    <property type="protein sequence ID" value="RBQ20145.1"/>
    <property type="molecule type" value="Genomic_DNA"/>
</dbReference>
<name>A0A366M1T4_9ACTN</name>
<proteinExistence type="predicted"/>
<keyword evidence="2" id="KW-1185">Reference proteome</keyword>
<sequence>MVGATNPDSAAAASLYEGRDNWPDAFITGATYQGPNGKQCGSGGATSINRQYYTDLTAYPLDGDEDSTTYSYADAY</sequence>
<accession>A0A366M1T4</accession>
<gene>
    <name evidence="1" type="ORF">DP939_10005</name>
</gene>
<dbReference type="Proteomes" id="UP000253303">
    <property type="component" value="Unassembled WGS sequence"/>
</dbReference>
<organism evidence="1 2">
    <name type="scientific">Spongiactinospora rosea</name>
    <dbReference type="NCBI Taxonomy" id="2248750"/>
    <lineage>
        <taxon>Bacteria</taxon>
        <taxon>Bacillati</taxon>
        <taxon>Actinomycetota</taxon>
        <taxon>Actinomycetes</taxon>
        <taxon>Streptosporangiales</taxon>
        <taxon>Streptosporangiaceae</taxon>
        <taxon>Spongiactinospora</taxon>
    </lineage>
</organism>
<evidence type="ECO:0000313" key="2">
    <source>
        <dbReference type="Proteomes" id="UP000253303"/>
    </source>
</evidence>
<dbReference type="AlphaFoldDB" id="A0A366M1T4"/>